<dbReference type="KEGG" id="pap:PSPA7_2402"/>
<protein>
    <submittedName>
        <fullName evidence="2">Uncharacterized protein</fullName>
    </submittedName>
</protein>
<dbReference type="HOGENOM" id="CLU_182268_0_0_6"/>
<dbReference type="EMBL" id="CP000744">
    <property type="protein sequence ID" value="ABR81616.1"/>
    <property type="molecule type" value="Genomic_DNA"/>
</dbReference>
<proteinExistence type="predicted"/>
<dbReference type="RefSeq" id="WP_012075325.1">
    <property type="nucleotide sequence ID" value="NC_009656.1"/>
</dbReference>
<evidence type="ECO:0000256" key="1">
    <source>
        <dbReference type="SAM" id="Phobius"/>
    </source>
</evidence>
<gene>
    <name evidence="2" type="ordered locus">PSPA7_2402</name>
</gene>
<keyword evidence="1" id="KW-0472">Membrane</keyword>
<organism evidence="2 3">
    <name type="scientific">Pseudomonas paraeruginosa (strain DSM 24068 / PA7)</name>
    <name type="common">Pseudomonas aeruginosa (strain PA7)</name>
    <dbReference type="NCBI Taxonomy" id="381754"/>
    <lineage>
        <taxon>Bacteria</taxon>
        <taxon>Pseudomonadati</taxon>
        <taxon>Pseudomonadota</taxon>
        <taxon>Gammaproteobacteria</taxon>
        <taxon>Pseudomonadales</taxon>
        <taxon>Pseudomonadaceae</taxon>
        <taxon>Pseudomonas</taxon>
        <taxon>Pseudomonas paraeruginosa</taxon>
    </lineage>
</organism>
<accession>A6V3Y4</accession>
<feature type="transmembrane region" description="Helical" evidence="1">
    <location>
        <begin position="6"/>
        <end position="24"/>
    </location>
</feature>
<evidence type="ECO:0000313" key="3">
    <source>
        <dbReference type="Proteomes" id="UP000001582"/>
    </source>
</evidence>
<name>A6V3Y4_PSEP7</name>
<keyword evidence="1" id="KW-1133">Transmembrane helix</keyword>
<evidence type="ECO:0000313" key="2">
    <source>
        <dbReference type="EMBL" id="ABR81616.1"/>
    </source>
</evidence>
<reference evidence="2 3" key="1">
    <citation type="submission" date="2007-06" db="EMBL/GenBank/DDBJ databases">
        <authorList>
            <person name="Dodson R.J."/>
            <person name="Harkins D."/>
            <person name="Paulsen I.T."/>
        </authorList>
    </citation>
    <scope>NUCLEOTIDE SEQUENCE [LARGE SCALE GENOMIC DNA]</scope>
    <source>
        <strain evidence="2 3">PA7</strain>
    </source>
</reference>
<keyword evidence="1" id="KW-0812">Transmembrane</keyword>
<dbReference type="AlphaFoldDB" id="A6V3Y4"/>
<sequence length="98" mass="11167">MVTFLMGLDAVLCVLVVLAALDFLRTVHLFEHPILSLSFYLVAVGAFGLLNELAKGYWVSPWAVVMHLGIVSYAWSRRSQIFQQDWRWDGAARRRSRG</sequence>
<dbReference type="Proteomes" id="UP000001582">
    <property type="component" value="Chromosome"/>
</dbReference>
<reference evidence="2 3" key="2">
    <citation type="journal article" date="2010" name="PLoS ONE">
        <title>Complete genome sequence of the multiresistant taxonomic outlier Pseudomonas aeruginosa PA7.</title>
        <authorList>
            <person name="Roy P.H."/>
            <person name="Tetu S.G."/>
            <person name="Larouche A."/>
            <person name="Elbourne L."/>
            <person name="Tremblay S."/>
            <person name="Ren Q."/>
            <person name="Dodson R."/>
            <person name="Harkins D."/>
            <person name="Shay R."/>
            <person name="Watkins K."/>
            <person name="Mahamoud Y."/>
            <person name="Paulsen I.T."/>
        </authorList>
    </citation>
    <scope>NUCLEOTIDE SEQUENCE [LARGE SCALE GENOMIC DNA]</scope>
    <source>
        <strain evidence="2 3">PA7</strain>
    </source>
</reference>
<feature type="transmembrane region" description="Helical" evidence="1">
    <location>
        <begin position="33"/>
        <end position="50"/>
    </location>
</feature>
<feature type="transmembrane region" description="Helical" evidence="1">
    <location>
        <begin position="56"/>
        <end position="75"/>
    </location>
</feature>